<sequence>MPSLAALYLAGVISGAAFFGAYIILTFTAVYLLARREKTATSIFMMVLTLVMFGVSTVYFILDIILVSNGVLHPQEYPETVIDLWGGVTTAQIVCQGINSVLGDSIVIWRAWVVWGRQLSVVIAPLVLLFGVAFTSFGAAVAQSRALADPSYLTVFNKFMIALPSLTLATNVTATALILWRVWASIRKVEHHGAVTHGTVQLHRLLKILIESGGLYCLTWLLLLCFNLTGSPASHVFLSIIGQLTGIYPTLIIVLVSINLTQDRLQGPVYESTIRFDRNPQASLAHTVSVTLTCGPHNGCERDAEAGDVLKSGDGADYAIDDIPSDCPSSSTLMVGSDEA</sequence>
<comment type="caution">
    <text evidence="2">The sequence shown here is derived from an EMBL/GenBank/DDBJ whole genome shotgun (WGS) entry which is preliminary data.</text>
</comment>
<dbReference type="EMBL" id="JAKELL010000009">
    <property type="protein sequence ID" value="KAH8996359.1"/>
    <property type="molecule type" value="Genomic_DNA"/>
</dbReference>
<feature type="transmembrane region" description="Helical" evidence="1">
    <location>
        <begin position="121"/>
        <end position="141"/>
    </location>
</feature>
<gene>
    <name evidence="2" type="ORF">EDB92DRAFT_1942738</name>
</gene>
<protein>
    <submittedName>
        <fullName evidence="2">Uncharacterized protein</fullName>
    </submittedName>
</protein>
<dbReference type="Proteomes" id="UP001201163">
    <property type="component" value="Unassembled WGS sequence"/>
</dbReference>
<dbReference type="AlphaFoldDB" id="A0AAD4QAI1"/>
<feature type="transmembrane region" description="Helical" evidence="1">
    <location>
        <begin position="236"/>
        <end position="258"/>
    </location>
</feature>
<feature type="transmembrane region" description="Helical" evidence="1">
    <location>
        <begin position="205"/>
        <end position="230"/>
    </location>
</feature>
<evidence type="ECO:0000313" key="3">
    <source>
        <dbReference type="Proteomes" id="UP001201163"/>
    </source>
</evidence>
<name>A0AAD4QAI1_9AGAM</name>
<feature type="transmembrane region" description="Helical" evidence="1">
    <location>
        <begin position="84"/>
        <end position="109"/>
    </location>
</feature>
<organism evidence="2 3">
    <name type="scientific">Lactarius akahatsu</name>
    <dbReference type="NCBI Taxonomy" id="416441"/>
    <lineage>
        <taxon>Eukaryota</taxon>
        <taxon>Fungi</taxon>
        <taxon>Dikarya</taxon>
        <taxon>Basidiomycota</taxon>
        <taxon>Agaricomycotina</taxon>
        <taxon>Agaricomycetes</taxon>
        <taxon>Russulales</taxon>
        <taxon>Russulaceae</taxon>
        <taxon>Lactarius</taxon>
    </lineage>
</organism>
<keyword evidence="1" id="KW-0812">Transmembrane</keyword>
<proteinExistence type="predicted"/>
<evidence type="ECO:0000313" key="2">
    <source>
        <dbReference type="EMBL" id="KAH8996359.1"/>
    </source>
</evidence>
<keyword evidence="1" id="KW-0472">Membrane</keyword>
<reference evidence="2" key="1">
    <citation type="submission" date="2022-01" db="EMBL/GenBank/DDBJ databases">
        <title>Comparative genomics reveals a dynamic genome evolution in the ectomycorrhizal milk-cap (Lactarius) mushrooms.</title>
        <authorList>
            <consortium name="DOE Joint Genome Institute"/>
            <person name="Lebreton A."/>
            <person name="Tang N."/>
            <person name="Kuo A."/>
            <person name="LaButti K."/>
            <person name="Drula E."/>
            <person name="Barry K."/>
            <person name="Clum A."/>
            <person name="Lipzen A."/>
            <person name="Mousain D."/>
            <person name="Ng V."/>
            <person name="Wang R."/>
            <person name="Wang X."/>
            <person name="Dai Y."/>
            <person name="Henrissat B."/>
            <person name="Grigoriev I.V."/>
            <person name="Guerin-Laguette A."/>
            <person name="Yu F."/>
            <person name="Martin F.M."/>
        </authorList>
    </citation>
    <scope>NUCLEOTIDE SEQUENCE</scope>
    <source>
        <strain evidence="2">QP</strain>
    </source>
</reference>
<feature type="transmembrane region" description="Helical" evidence="1">
    <location>
        <begin position="6"/>
        <end position="34"/>
    </location>
</feature>
<accession>A0AAD4QAI1</accession>
<keyword evidence="3" id="KW-1185">Reference proteome</keyword>
<feature type="transmembrane region" description="Helical" evidence="1">
    <location>
        <begin position="161"/>
        <end position="184"/>
    </location>
</feature>
<keyword evidence="1" id="KW-1133">Transmembrane helix</keyword>
<evidence type="ECO:0000256" key="1">
    <source>
        <dbReference type="SAM" id="Phobius"/>
    </source>
</evidence>
<feature type="transmembrane region" description="Helical" evidence="1">
    <location>
        <begin position="46"/>
        <end position="72"/>
    </location>
</feature>